<comment type="similarity">
    <text evidence="2 6">Belongs to the dTDP-4-dehydrorhamnose reductase family.</text>
</comment>
<evidence type="ECO:0000256" key="2">
    <source>
        <dbReference type="ARBA" id="ARBA00010944"/>
    </source>
</evidence>
<dbReference type="Gene3D" id="3.90.25.10">
    <property type="entry name" value="UDP-galactose 4-epimerase, domain 1"/>
    <property type="match status" value="1"/>
</dbReference>
<proteinExistence type="inferred from homology"/>
<dbReference type="EC" id="1.1.1.133" evidence="3 6"/>
<evidence type="ECO:0000256" key="4">
    <source>
        <dbReference type="ARBA" id="ARBA00017099"/>
    </source>
</evidence>
<dbReference type="GO" id="GO:0019305">
    <property type="term" value="P:dTDP-rhamnose biosynthetic process"/>
    <property type="evidence" value="ECO:0007669"/>
    <property type="project" value="TreeGrafter"/>
</dbReference>
<dbReference type="EMBL" id="JAUORK010000002">
    <property type="protein sequence ID" value="MDO6670869.1"/>
    <property type="molecule type" value="Genomic_DNA"/>
</dbReference>
<evidence type="ECO:0000313" key="9">
    <source>
        <dbReference type="Proteomes" id="UP001170481"/>
    </source>
</evidence>
<reference evidence="8" key="1">
    <citation type="submission" date="2023-07" db="EMBL/GenBank/DDBJ databases">
        <title>Genome content predicts the carbon catabolic preferences of heterotrophic bacteria.</title>
        <authorList>
            <person name="Gralka M."/>
        </authorList>
    </citation>
    <scope>NUCLEOTIDE SEQUENCE</scope>
    <source>
        <strain evidence="8">C2R13</strain>
    </source>
</reference>
<dbReference type="SUPFAM" id="SSF51735">
    <property type="entry name" value="NAD(P)-binding Rossmann-fold domains"/>
    <property type="match status" value="1"/>
</dbReference>
<dbReference type="InterPro" id="IPR005913">
    <property type="entry name" value="dTDP_dehydrorham_reduct"/>
</dbReference>
<keyword evidence="6" id="KW-0521">NADP</keyword>
<evidence type="ECO:0000256" key="6">
    <source>
        <dbReference type="RuleBase" id="RU364082"/>
    </source>
</evidence>
<keyword evidence="6 8" id="KW-0560">Oxidoreductase</keyword>
<accession>A0AAP4WX77</accession>
<comment type="cofactor">
    <cofactor evidence="6">
        <name>Mg(2+)</name>
        <dbReference type="ChEBI" id="CHEBI:18420"/>
    </cofactor>
    <text evidence="6">Binds 1 Mg(2+) ion per monomer.</text>
</comment>
<dbReference type="InterPro" id="IPR036291">
    <property type="entry name" value="NAD(P)-bd_dom_sf"/>
</dbReference>
<name>A0AAP4WX77_9GAMM</name>
<dbReference type="RefSeq" id="WP_303592741.1">
    <property type="nucleotide sequence ID" value="NZ_JAUORK010000002.1"/>
</dbReference>
<comment type="caution">
    <text evidence="8">The sequence shown here is derived from an EMBL/GenBank/DDBJ whole genome shotgun (WGS) entry which is preliminary data.</text>
</comment>
<dbReference type="CDD" id="cd05254">
    <property type="entry name" value="dTDP_HR_like_SDR_e"/>
    <property type="match status" value="1"/>
</dbReference>
<dbReference type="InterPro" id="IPR029903">
    <property type="entry name" value="RmlD-like-bd"/>
</dbReference>
<comment type="function">
    <text evidence="6">Catalyzes the reduction of dTDP-6-deoxy-L-lyxo-4-hexulose to yield dTDP-L-rhamnose.</text>
</comment>
<comment type="pathway">
    <text evidence="1 6">Carbohydrate biosynthesis; dTDP-L-rhamnose biosynthesis.</text>
</comment>
<sequence>MTTSHRFGRTLILGGNGQVGFELQRSFAPFGEVHAPRRSDVDASDLDAVAALIDTWQPQLILNAAAWTAVDKAEEEREGAMRLNAELPALLAEKASALGATLVHYSSDYVYPGDGDQAWREDSPTAPLSVYGESKLAGDEAVLASDCRHLVFRTSWVYAARGNNFMKTMLKLGRERDSLNIVNDQIGAPTPARLIAQLTCEALRQQIASGLYHLAPQGTTSWHGFAQSIFRQAIEQGETLAIDPQTLGGIPTADYPTPATRPLNSRLALEKLESALGLTLPDWQSQLALTLQEHLDR</sequence>
<dbReference type="Pfam" id="PF04321">
    <property type="entry name" value="RmlD_sub_bind"/>
    <property type="match status" value="1"/>
</dbReference>
<dbReference type="AlphaFoldDB" id="A0AAP4WX77"/>
<evidence type="ECO:0000259" key="7">
    <source>
        <dbReference type="Pfam" id="PF04321"/>
    </source>
</evidence>
<organism evidence="8 9">
    <name type="scientific">Cobetia amphilecti</name>
    <dbReference type="NCBI Taxonomy" id="1055104"/>
    <lineage>
        <taxon>Bacteria</taxon>
        <taxon>Pseudomonadati</taxon>
        <taxon>Pseudomonadota</taxon>
        <taxon>Gammaproteobacteria</taxon>
        <taxon>Oceanospirillales</taxon>
        <taxon>Halomonadaceae</taxon>
        <taxon>Cobetia</taxon>
    </lineage>
</organism>
<dbReference type="PANTHER" id="PTHR10491">
    <property type="entry name" value="DTDP-4-DEHYDRORHAMNOSE REDUCTASE"/>
    <property type="match status" value="1"/>
</dbReference>
<dbReference type="GO" id="GO:0008831">
    <property type="term" value="F:dTDP-4-dehydrorhamnose reductase activity"/>
    <property type="evidence" value="ECO:0007669"/>
    <property type="project" value="UniProtKB-EC"/>
</dbReference>
<evidence type="ECO:0000256" key="1">
    <source>
        <dbReference type="ARBA" id="ARBA00004781"/>
    </source>
</evidence>
<dbReference type="Gene3D" id="3.40.50.720">
    <property type="entry name" value="NAD(P)-binding Rossmann-like Domain"/>
    <property type="match status" value="1"/>
</dbReference>
<dbReference type="GO" id="GO:0005829">
    <property type="term" value="C:cytosol"/>
    <property type="evidence" value="ECO:0007669"/>
    <property type="project" value="TreeGrafter"/>
</dbReference>
<evidence type="ECO:0000256" key="5">
    <source>
        <dbReference type="ARBA" id="ARBA00048200"/>
    </source>
</evidence>
<dbReference type="NCBIfam" id="TIGR01214">
    <property type="entry name" value="rmlD"/>
    <property type="match status" value="1"/>
</dbReference>
<protein>
    <recommendedName>
        <fullName evidence="4 6">dTDP-4-dehydrorhamnose reductase</fullName>
        <ecNumber evidence="3 6">1.1.1.133</ecNumber>
    </recommendedName>
</protein>
<dbReference type="Proteomes" id="UP001170481">
    <property type="component" value="Unassembled WGS sequence"/>
</dbReference>
<dbReference type="PANTHER" id="PTHR10491:SF4">
    <property type="entry name" value="METHIONINE ADENOSYLTRANSFERASE 2 SUBUNIT BETA"/>
    <property type="match status" value="1"/>
</dbReference>
<feature type="domain" description="RmlD-like substrate binding" evidence="7">
    <location>
        <begin position="9"/>
        <end position="293"/>
    </location>
</feature>
<comment type="catalytic activity">
    <reaction evidence="5 6">
        <text>dTDP-beta-L-rhamnose + NADP(+) = dTDP-4-dehydro-beta-L-rhamnose + NADPH + H(+)</text>
        <dbReference type="Rhea" id="RHEA:21796"/>
        <dbReference type="ChEBI" id="CHEBI:15378"/>
        <dbReference type="ChEBI" id="CHEBI:57510"/>
        <dbReference type="ChEBI" id="CHEBI:57783"/>
        <dbReference type="ChEBI" id="CHEBI:58349"/>
        <dbReference type="ChEBI" id="CHEBI:62830"/>
        <dbReference type="EC" id="1.1.1.133"/>
    </reaction>
</comment>
<evidence type="ECO:0000313" key="8">
    <source>
        <dbReference type="EMBL" id="MDO6670869.1"/>
    </source>
</evidence>
<evidence type="ECO:0000256" key="3">
    <source>
        <dbReference type="ARBA" id="ARBA00012929"/>
    </source>
</evidence>
<gene>
    <name evidence="8" type="primary">rfbD</name>
    <name evidence="8" type="ORF">Q4535_01940</name>
</gene>